<dbReference type="InterPro" id="IPR008803">
    <property type="entry name" value="RHD3/Sey1"/>
</dbReference>
<protein>
    <submittedName>
        <fullName evidence="12">LAFE_0E01706g1_1</fullName>
    </submittedName>
</protein>
<dbReference type="Pfam" id="PF20428">
    <property type="entry name" value="Sey1_3HB"/>
    <property type="match status" value="1"/>
</dbReference>
<evidence type="ECO:0000256" key="10">
    <source>
        <dbReference type="SAM" id="Phobius"/>
    </source>
</evidence>
<dbReference type="OMA" id="PIIKMTE"/>
<dbReference type="InterPro" id="IPR030386">
    <property type="entry name" value="G_GB1_RHD3_dom"/>
</dbReference>
<evidence type="ECO:0000259" key="11">
    <source>
        <dbReference type="PROSITE" id="PS51715"/>
    </source>
</evidence>
<dbReference type="PROSITE" id="PS51715">
    <property type="entry name" value="G_GB1_RHD3"/>
    <property type="match status" value="1"/>
</dbReference>
<dbReference type="GO" id="GO:0005789">
    <property type="term" value="C:endoplasmic reticulum membrane"/>
    <property type="evidence" value="ECO:0007669"/>
    <property type="project" value="UniProtKB-SubCell"/>
</dbReference>
<reference evidence="13" key="1">
    <citation type="submission" date="2016-03" db="EMBL/GenBank/DDBJ databases">
        <authorList>
            <person name="Devillers H."/>
        </authorList>
    </citation>
    <scope>NUCLEOTIDE SEQUENCE [LARGE SCALE GENOMIC DNA]</scope>
</reference>
<dbReference type="PANTHER" id="PTHR45923">
    <property type="entry name" value="PROTEIN SEY1"/>
    <property type="match status" value="1"/>
</dbReference>
<name>A0A1G4MCN0_LACFM</name>
<keyword evidence="13" id="KW-1185">Reference proteome</keyword>
<feature type="topological domain" description="Cytoplasmic" evidence="8">
    <location>
        <begin position="722"/>
        <end position="788"/>
    </location>
</feature>
<dbReference type="EMBL" id="LT598488">
    <property type="protein sequence ID" value="SCW01530.1"/>
    <property type="molecule type" value="Genomic_DNA"/>
</dbReference>
<feature type="transmembrane region" description="Helical" evidence="10">
    <location>
        <begin position="701"/>
        <end position="722"/>
    </location>
</feature>
<dbReference type="Pfam" id="PF05879">
    <property type="entry name" value="RHD3_GTPase"/>
    <property type="match status" value="1"/>
</dbReference>
<keyword evidence="1 8" id="KW-0812">Transmembrane</keyword>
<accession>A0A1G4MCN0</accession>
<evidence type="ECO:0000256" key="2">
    <source>
        <dbReference type="ARBA" id="ARBA00022741"/>
    </source>
</evidence>
<dbReference type="GO" id="GO:0016320">
    <property type="term" value="P:endoplasmic reticulum membrane fusion"/>
    <property type="evidence" value="ECO:0007669"/>
    <property type="project" value="TreeGrafter"/>
</dbReference>
<evidence type="ECO:0000256" key="9">
    <source>
        <dbReference type="SAM" id="MobiDB-lite"/>
    </source>
</evidence>
<feature type="topological domain" description="Cytoplasmic" evidence="8">
    <location>
        <begin position="1"/>
        <end position="676"/>
    </location>
</feature>
<keyword evidence="5 8" id="KW-1133">Transmembrane helix</keyword>
<dbReference type="STRING" id="4955.A0A1G4MCN0"/>
<evidence type="ECO:0000256" key="7">
    <source>
        <dbReference type="ARBA" id="ARBA00023136"/>
    </source>
</evidence>
<dbReference type="AlphaFoldDB" id="A0A1G4MCN0"/>
<proteinExistence type="inferred from homology"/>
<keyword evidence="2 8" id="KW-0547">Nucleotide-binding</keyword>
<evidence type="ECO:0000256" key="8">
    <source>
        <dbReference type="HAMAP-Rule" id="MF_03109"/>
    </source>
</evidence>
<keyword evidence="6 8" id="KW-0342">GTP-binding</keyword>
<gene>
    <name evidence="8" type="primary">SEY1</name>
    <name evidence="12" type="ORF">LAFE_0E01706G</name>
</gene>
<comment type="subcellular location">
    <subcellularLocation>
        <location evidence="8">Endoplasmic reticulum membrane</location>
        <topology evidence="8">Multi-pass membrane protein</topology>
    </subcellularLocation>
    <text evidence="8">Enriched in the cortical ER. Concentrated in punctae along the ER tubules.</text>
</comment>
<dbReference type="FunFam" id="3.40.50.300:FF:000727">
    <property type="entry name" value="Protein SEY1 homolog"/>
    <property type="match status" value="1"/>
</dbReference>
<evidence type="ECO:0000256" key="5">
    <source>
        <dbReference type="ARBA" id="ARBA00022989"/>
    </source>
</evidence>
<dbReference type="GO" id="GO:0003924">
    <property type="term" value="F:GTPase activity"/>
    <property type="evidence" value="ECO:0007669"/>
    <property type="project" value="UniProtKB-UniRule"/>
</dbReference>
<organism evidence="12 13">
    <name type="scientific">Lachancea fermentati</name>
    <name type="common">Zygosaccharomyces fermentati</name>
    <dbReference type="NCBI Taxonomy" id="4955"/>
    <lineage>
        <taxon>Eukaryota</taxon>
        <taxon>Fungi</taxon>
        <taxon>Dikarya</taxon>
        <taxon>Ascomycota</taxon>
        <taxon>Saccharomycotina</taxon>
        <taxon>Saccharomycetes</taxon>
        <taxon>Saccharomycetales</taxon>
        <taxon>Saccharomycetaceae</taxon>
        <taxon>Lachancea</taxon>
    </lineage>
</organism>
<evidence type="ECO:0000256" key="3">
    <source>
        <dbReference type="ARBA" id="ARBA00022801"/>
    </source>
</evidence>
<evidence type="ECO:0000256" key="4">
    <source>
        <dbReference type="ARBA" id="ARBA00022824"/>
    </source>
</evidence>
<dbReference type="Proteomes" id="UP000190831">
    <property type="component" value="Chromosome E"/>
</dbReference>
<dbReference type="PANTHER" id="PTHR45923:SF2">
    <property type="entry name" value="PROTEIN SEY1"/>
    <property type="match status" value="1"/>
</dbReference>
<dbReference type="InterPro" id="IPR027417">
    <property type="entry name" value="P-loop_NTPase"/>
</dbReference>
<feature type="topological domain" description="Lumenal" evidence="8">
    <location>
        <begin position="698"/>
        <end position="700"/>
    </location>
</feature>
<evidence type="ECO:0000256" key="6">
    <source>
        <dbReference type="ARBA" id="ARBA00023134"/>
    </source>
</evidence>
<comment type="similarity">
    <text evidence="8">Belongs to the TRAFAC class dynamin-like GTPase superfamily. GB1/RHD3 GTPase family. RHD3 subfamily.</text>
</comment>
<keyword evidence="3 8" id="KW-0378">Hydrolase</keyword>
<feature type="binding site" evidence="8">
    <location>
        <begin position="45"/>
        <end position="52"/>
    </location>
    <ligand>
        <name>GTP</name>
        <dbReference type="ChEBI" id="CHEBI:37565"/>
    </ligand>
</feature>
<keyword evidence="4 8" id="KW-0256">Endoplasmic reticulum</keyword>
<dbReference type="InterPro" id="IPR046758">
    <property type="entry name" value="Sey1/RHD3-like_3HB"/>
</dbReference>
<keyword evidence="7 8" id="KW-0472">Membrane</keyword>
<sequence>MLDAEDAIQLINEDKEFNQDTLTHFRKCIGDRDVGVDYHVISVFGSQSSGKSTLLNALFNTTFDTMNAQIKRQQTTKGIWLGYTRNVTNSGSPAPPHKDTFVLDVEGSDGAERGEDQDFERKAALFAIAISEVLIVNMWEQQVGLYQGNNMALLKTVFEVNLSLFGHKKNDHKVLLLFVIRDHIGVTPLSSLQETLETELVSIWSQLSKPEGTEESSLYDFFDLKFAALAHKLLQPDQFMEGVKKLGDSFTLEKRDSSYFKPDYHHNLPLDGWTMYAENCWEQIETNKDLDLPTQQILVALFKTDEIASQAYANFTENYESRVGSSNQENMASILQQLKTECLQEYDTYGSRYARAVYLDKRNELVEKIQLRFTETLTSYLLELSDHLVSQFRKDVLDKTSEKSFIEKLSAAKENVLQKFEAITSEFTKLELVSSLVKENDKFNSVVEQEAVDLQEKQLNVIYARSSKFISSNLKEEVTFLLGHPDPSLWDLVLEKFNEIFDRALKRYQVDSDNYDFQLGFSADRNKEVYTKIRINAWISLYDIVRDYLTEDMVVSILRERFENYFRYDENESPRLWKNGEEIDNIFRVAREQALDILDVLSTASTSNCAEIIPDVPLSSESDDHIYEDEEGVYHSARFAHIFTAQQKEKILQKFKRQADYTVIEAKRSTIKTTTHIPLYIYALMAVLGWNEFMMIIRNPLFVTIILILGVGFFFIHKLNLWNPLITVINTVVNESRQVVKDKLRSFLVDDHPQPSISRQGTTEEFELQDLIKPTETKDSQSEQDSTI</sequence>
<feature type="domain" description="GB1/RHD3-type G" evidence="11">
    <location>
        <begin position="35"/>
        <end position="264"/>
    </location>
</feature>
<dbReference type="Gene3D" id="3.40.50.300">
    <property type="entry name" value="P-loop containing nucleotide triphosphate hydrolases"/>
    <property type="match status" value="1"/>
</dbReference>
<dbReference type="SUPFAM" id="SSF52540">
    <property type="entry name" value="P-loop containing nucleoside triphosphate hydrolases"/>
    <property type="match status" value="1"/>
</dbReference>
<evidence type="ECO:0000313" key="12">
    <source>
        <dbReference type="EMBL" id="SCW01530.1"/>
    </source>
</evidence>
<dbReference type="HAMAP" id="MF_03109">
    <property type="entry name" value="Sey1"/>
    <property type="match status" value="1"/>
</dbReference>
<dbReference type="GO" id="GO:0005525">
    <property type="term" value="F:GTP binding"/>
    <property type="evidence" value="ECO:0007669"/>
    <property type="project" value="UniProtKB-UniRule"/>
</dbReference>
<dbReference type="CDD" id="cd01851">
    <property type="entry name" value="GBP"/>
    <property type="match status" value="1"/>
</dbReference>
<evidence type="ECO:0000313" key="13">
    <source>
        <dbReference type="Proteomes" id="UP000190831"/>
    </source>
</evidence>
<feature type="region of interest" description="Disordered" evidence="9">
    <location>
        <begin position="753"/>
        <end position="788"/>
    </location>
</feature>
<evidence type="ECO:0000256" key="1">
    <source>
        <dbReference type="ARBA" id="ARBA00022692"/>
    </source>
</evidence>
<dbReference type="OrthoDB" id="1597724at2759"/>